<dbReference type="EMBL" id="CP020370">
    <property type="protein sequence ID" value="AUB80027.1"/>
    <property type="molecule type" value="Genomic_DNA"/>
</dbReference>
<dbReference type="RefSeq" id="WP_100917838.1">
    <property type="nucleotide sequence ID" value="NZ_CP020370.1"/>
</dbReference>
<dbReference type="InterPro" id="IPR016776">
    <property type="entry name" value="ApeP-like_dehydratase"/>
</dbReference>
<dbReference type="Pfam" id="PF22817">
    <property type="entry name" value="ApeP-like"/>
    <property type="match status" value="1"/>
</dbReference>
<proteinExistence type="predicted"/>
<evidence type="ECO:0000313" key="2">
    <source>
        <dbReference type="Proteomes" id="UP000232638"/>
    </source>
</evidence>
<evidence type="ECO:0000313" key="1">
    <source>
        <dbReference type="EMBL" id="AUB80027.1"/>
    </source>
</evidence>
<dbReference type="Gene3D" id="3.10.129.10">
    <property type="entry name" value="Hotdog Thioesterase"/>
    <property type="match status" value="1"/>
</dbReference>
<dbReference type="AlphaFoldDB" id="A0A2K8U3A5"/>
<protein>
    <recommendedName>
        <fullName evidence="3">3-hydroxylacyl-ACP dehydratase</fullName>
    </recommendedName>
</protein>
<sequence>MSDSNDLCALLPHAAPMCLLDTLVSWDPESLVCTAVSHGDPHHPLRRNGRLAAVHAIEYACQATALHAALAARAAPDTAQRSLLAAVKEITLSQDYLDQIEAPLRISVWRELALGPSAIYRFLVEGGGLPVAGGRLTVVGGLGGCDQN</sequence>
<dbReference type="KEGG" id="tsy:THSYN_02975"/>
<accession>A0A2K8U3A5</accession>
<dbReference type="OrthoDB" id="9800188at2"/>
<keyword evidence="2" id="KW-1185">Reference proteome</keyword>
<dbReference type="Proteomes" id="UP000232638">
    <property type="component" value="Chromosome"/>
</dbReference>
<gene>
    <name evidence="1" type="ORF">THSYN_02975</name>
</gene>
<dbReference type="InterPro" id="IPR029069">
    <property type="entry name" value="HotDog_dom_sf"/>
</dbReference>
<organism evidence="1 2">
    <name type="scientific">Candidatus Thiodictyon syntrophicum</name>
    <dbReference type="NCBI Taxonomy" id="1166950"/>
    <lineage>
        <taxon>Bacteria</taxon>
        <taxon>Pseudomonadati</taxon>
        <taxon>Pseudomonadota</taxon>
        <taxon>Gammaproteobacteria</taxon>
        <taxon>Chromatiales</taxon>
        <taxon>Chromatiaceae</taxon>
        <taxon>Thiodictyon</taxon>
    </lineage>
</organism>
<reference evidence="1 2" key="1">
    <citation type="submission" date="2017-03" db="EMBL/GenBank/DDBJ databases">
        <title>Complete genome sequence of Candidatus 'Thiodictyon syntrophicum' sp. nov. strain Cad16T, a photolithoautotroph purple sulfur bacterium isolated from an alpine meromictic lake.</title>
        <authorList>
            <person name="Luedin S.M."/>
            <person name="Pothier J.F."/>
            <person name="Danza F."/>
            <person name="Storelli N."/>
            <person name="Wittwer M."/>
            <person name="Tonolla M."/>
        </authorList>
    </citation>
    <scope>NUCLEOTIDE SEQUENCE [LARGE SCALE GENOMIC DNA]</scope>
    <source>
        <strain evidence="1 2">Cad16T</strain>
    </source>
</reference>
<name>A0A2K8U3A5_9GAMM</name>
<evidence type="ECO:0008006" key="3">
    <source>
        <dbReference type="Google" id="ProtNLM"/>
    </source>
</evidence>
<dbReference type="SUPFAM" id="SSF54637">
    <property type="entry name" value="Thioesterase/thiol ester dehydrase-isomerase"/>
    <property type="match status" value="1"/>
</dbReference>